<accession>A0ABY8A3S7</accession>
<dbReference type="InterPro" id="IPR001753">
    <property type="entry name" value="Enoyl-CoA_hydra/iso"/>
</dbReference>
<proteinExistence type="inferred from homology"/>
<evidence type="ECO:0000256" key="1">
    <source>
        <dbReference type="ARBA" id="ARBA00005254"/>
    </source>
</evidence>
<dbReference type="RefSeq" id="WP_275307136.1">
    <property type="nucleotide sequence ID" value="NZ_CP095749.1"/>
</dbReference>
<name>A0ABY8A3S7_9ACTN</name>
<dbReference type="CDD" id="cd06558">
    <property type="entry name" value="crotonase-like"/>
    <property type="match status" value="1"/>
</dbReference>
<reference evidence="2 3" key="1">
    <citation type="submission" date="2022-03" db="EMBL/GenBank/DDBJ databases">
        <title>Streptomyces yunnanensis P86,complete genome.</title>
        <authorList>
            <person name="Chen S."/>
            <person name="Zhang Q."/>
        </authorList>
    </citation>
    <scope>NUCLEOTIDE SEQUENCE [LARGE SCALE GENOMIC DNA]</scope>
    <source>
        <strain evidence="2 3">P86</strain>
    </source>
</reference>
<organism evidence="2 3">
    <name type="scientific">Streptomyces yunnanensis</name>
    <dbReference type="NCBI Taxonomy" id="156453"/>
    <lineage>
        <taxon>Bacteria</taxon>
        <taxon>Bacillati</taxon>
        <taxon>Actinomycetota</taxon>
        <taxon>Actinomycetes</taxon>
        <taxon>Kitasatosporales</taxon>
        <taxon>Streptomycetaceae</taxon>
        <taxon>Streptomyces</taxon>
    </lineage>
</organism>
<dbReference type="Proteomes" id="UP001218629">
    <property type="component" value="Chromosome"/>
</dbReference>
<dbReference type="InterPro" id="IPR029045">
    <property type="entry name" value="ClpP/crotonase-like_dom_sf"/>
</dbReference>
<protein>
    <submittedName>
        <fullName evidence="2">Enoyl-CoA hydratase/isomerase family protein</fullName>
    </submittedName>
</protein>
<dbReference type="PANTHER" id="PTHR42964">
    <property type="entry name" value="ENOYL-COA HYDRATASE"/>
    <property type="match status" value="1"/>
</dbReference>
<dbReference type="Pfam" id="PF00378">
    <property type="entry name" value="ECH_1"/>
    <property type="match status" value="1"/>
</dbReference>
<dbReference type="SUPFAM" id="SSF52096">
    <property type="entry name" value="ClpP/crotonase"/>
    <property type="match status" value="1"/>
</dbReference>
<evidence type="ECO:0000313" key="3">
    <source>
        <dbReference type="Proteomes" id="UP001218629"/>
    </source>
</evidence>
<sequence>MPGEEAVSVEAGPGHLLVRLDREHNTLDNALVYGVLSALDTAEADPRCAALVIHARGPVFCSGMPLRADAELPAGWADDAAQPPPWHLFQRLTQAPVVTVAVVEGAASGGGVGLAAACDLVVAGAAARFRLTELLLGLVPAMALPFIARRTGPQVARRLALTCGEISQEEAVPIGLADFATGDPAPLLRRLLVSLRRLDRDAVGALKSYLRTAAPVPDGLASVARDLLVQRMQAPSVAERLRTLHQEGLLG</sequence>
<dbReference type="InterPro" id="IPR051683">
    <property type="entry name" value="Enoyl-CoA_Hydratase/Isomerase"/>
</dbReference>
<dbReference type="Gene3D" id="3.90.226.10">
    <property type="entry name" value="2-enoyl-CoA Hydratase, Chain A, domain 1"/>
    <property type="match status" value="1"/>
</dbReference>
<evidence type="ECO:0000313" key="2">
    <source>
        <dbReference type="EMBL" id="WEB39590.1"/>
    </source>
</evidence>
<comment type="similarity">
    <text evidence="1">Belongs to the enoyl-CoA hydratase/isomerase family.</text>
</comment>
<keyword evidence="3" id="KW-1185">Reference proteome</keyword>
<gene>
    <name evidence="2" type="ORF">MOV08_10115</name>
</gene>
<dbReference type="EMBL" id="CP095749">
    <property type="protein sequence ID" value="WEB39590.1"/>
    <property type="molecule type" value="Genomic_DNA"/>
</dbReference>
<dbReference type="PANTHER" id="PTHR42964:SF1">
    <property type="entry name" value="POLYKETIDE BIOSYNTHESIS ENOYL-COA HYDRATASE PKSH-RELATED"/>
    <property type="match status" value="1"/>
</dbReference>